<sequence>MQTTGKPFRKKVMPDTPSTVGAVAVLEAAFDLVEQNLEYSTAAERDFELIFDHLFETYSDLGEDRITALERTAERVKSIRSTIDRLAETPFLGTLRPDFLPGLRFVRREQAAVWSLANSSDNKTFVAAIFFGAQDHIRKMLTRLLSD</sequence>
<organism evidence="1 2">
    <name type="scientific">Roseibium aggregatum (strain ATCC 25650 / DSM 13394 / JCM 20685 / NBRC 16684 / NCIMB 2208 / IAM 12614 / B1)</name>
    <name type="common">Stappia aggregata</name>
    <dbReference type="NCBI Taxonomy" id="384765"/>
    <lineage>
        <taxon>Bacteria</taxon>
        <taxon>Pseudomonadati</taxon>
        <taxon>Pseudomonadota</taxon>
        <taxon>Alphaproteobacteria</taxon>
        <taxon>Hyphomicrobiales</taxon>
        <taxon>Stappiaceae</taxon>
        <taxon>Roseibium</taxon>
    </lineage>
</organism>
<evidence type="ECO:0000313" key="2">
    <source>
        <dbReference type="Proteomes" id="UP000004848"/>
    </source>
</evidence>
<dbReference type="RefSeq" id="WP_006940531.1">
    <property type="nucleotide sequence ID" value="NZ_AAUW01000041.1"/>
</dbReference>
<gene>
    <name evidence="1" type="ORF">SIAM614_00035</name>
</gene>
<dbReference type="EMBL" id="AAUW01000041">
    <property type="protein sequence ID" value="EAV40146.1"/>
    <property type="molecule type" value="Genomic_DNA"/>
</dbReference>
<comment type="caution">
    <text evidence="1">The sequence shown here is derived from an EMBL/GenBank/DDBJ whole genome shotgun (WGS) entry which is preliminary data.</text>
</comment>
<dbReference type="Proteomes" id="UP000004848">
    <property type="component" value="Unassembled WGS sequence"/>
</dbReference>
<dbReference type="GeneID" id="68850502"/>
<evidence type="ECO:0000313" key="1">
    <source>
        <dbReference type="EMBL" id="EAV40146.1"/>
    </source>
</evidence>
<dbReference type="InterPro" id="IPR035093">
    <property type="entry name" value="RelE/ParE_toxin_dom_sf"/>
</dbReference>
<reference evidence="1 2" key="1">
    <citation type="submission" date="2006-05" db="EMBL/GenBank/DDBJ databases">
        <authorList>
            <person name="King G."/>
            <person name="Ferriera S."/>
            <person name="Johnson J."/>
            <person name="Kravitz S."/>
            <person name="Beeson K."/>
            <person name="Sutton G."/>
            <person name="Rogers Y.-H."/>
            <person name="Friedman R."/>
            <person name="Frazier M."/>
            <person name="Venter J.C."/>
        </authorList>
    </citation>
    <scope>NUCLEOTIDE SEQUENCE [LARGE SCALE GENOMIC DNA]</scope>
    <source>
        <strain evidence="2">ATCC 25650 / DSM 13394 / JCM 20685 / NBRC 16684 / NCIMB 2208 / IAM 12614 / B1</strain>
    </source>
</reference>
<accession>A0P489</accession>
<name>A0P489_ROSAI</name>
<proteinExistence type="predicted"/>
<protein>
    <submittedName>
        <fullName evidence="1">Uncharacterized protein</fullName>
    </submittedName>
</protein>
<dbReference type="Gene3D" id="3.30.2310.20">
    <property type="entry name" value="RelE-like"/>
    <property type="match status" value="1"/>
</dbReference>
<dbReference type="AlphaFoldDB" id="A0P489"/>
<dbReference type="eggNOG" id="COG3668">
    <property type="taxonomic scope" value="Bacteria"/>
</dbReference>